<keyword evidence="16" id="KW-1185">Reference proteome</keyword>
<comment type="similarity">
    <text evidence="2">In the N-terminal section; belongs to the phytochrome family.</text>
</comment>
<evidence type="ECO:0000256" key="1">
    <source>
        <dbReference type="ARBA" id="ARBA00000085"/>
    </source>
</evidence>
<feature type="transmembrane region" description="Helical" evidence="12">
    <location>
        <begin position="9"/>
        <end position="30"/>
    </location>
</feature>
<protein>
    <recommendedName>
        <fullName evidence="9">Circadian input-output histidine kinase CikA</fullName>
        <ecNumber evidence="3">2.7.13.3</ecNumber>
    </recommendedName>
    <alternativeName>
        <fullName evidence="4">Stage 0 sporulation protein A homolog</fullName>
    </alternativeName>
</protein>
<dbReference type="Pfam" id="PF02518">
    <property type="entry name" value="HATPase_c"/>
    <property type="match status" value="1"/>
</dbReference>
<dbReference type="SMART" id="SM00448">
    <property type="entry name" value="REC"/>
    <property type="match status" value="2"/>
</dbReference>
<dbReference type="InterPro" id="IPR036890">
    <property type="entry name" value="HATPase_C_sf"/>
</dbReference>
<dbReference type="Gene3D" id="1.10.287.130">
    <property type="match status" value="1"/>
</dbReference>
<feature type="coiled-coil region" evidence="11">
    <location>
        <begin position="314"/>
        <end position="354"/>
    </location>
</feature>
<evidence type="ECO:0000256" key="4">
    <source>
        <dbReference type="ARBA" id="ARBA00018672"/>
    </source>
</evidence>
<dbReference type="PROSITE" id="PS50109">
    <property type="entry name" value="HIS_KIN"/>
    <property type="match status" value="1"/>
</dbReference>
<evidence type="ECO:0000256" key="7">
    <source>
        <dbReference type="ARBA" id="ARBA00023012"/>
    </source>
</evidence>
<dbReference type="CDD" id="cd17546">
    <property type="entry name" value="REC_hyHK_CKI1_RcsC-like"/>
    <property type="match status" value="2"/>
</dbReference>
<evidence type="ECO:0000259" key="13">
    <source>
        <dbReference type="PROSITE" id="PS50109"/>
    </source>
</evidence>
<dbReference type="GO" id="GO:0000155">
    <property type="term" value="F:phosphorelay sensor kinase activity"/>
    <property type="evidence" value="ECO:0007669"/>
    <property type="project" value="InterPro"/>
</dbReference>
<dbReference type="EMBL" id="ADKM02000098">
    <property type="protein sequence ID" value="EGC02317.1"/>
    <property type="molecule type" value="Genomic_DNA"/>
</dbReference>
<dbReference type="InterPro" id="IPR001789">
    <property type="entry name" value="Sig_transdc_resp-reg_receiver"/>
</dbReference>
<evidence type="ECO:0000259" key="14">
    <source>
        <dbReference type="PROSITE" id="PS50110"/>
    </source>
</evidence>
<evidence type="ECO:0000256" key="6">
    <source>
        <dbReference type="ARBA" id="ARBA00022777"/>
    </source>
</evidence>
<dbReference type="STRING" id="246199.CUS_5106"/>
<dbReference type="InterPro" id="IPR011006">
    <property type="entry name" value="CheY-like_superfamily"/>
</dbReference>
<feature type="domain" description="Response regulatory" evidence="14">
    <location>
        <begin position="757"/>
        <end position="877"/>
    </location>
</feature>
<dbReference type="InterPro" id="IPR036097">
    <property type="entry name" value="HisK_dim/P_sf"/>
</dbReference>
<dbReference type="InterPro" id="IPR004358">
    <property type="entry name" value="Sig_transdc_His_kin-like_C"/>
</dbReference>
<dbReference type="Proteomes" id="UP000004259">
    <property type="component" value="Unassembled WGS sequence"/>
</dbReference>
<comment type="function">
    <text evidence="8">May play the central regulatory role in sporulation. It may be an element of the effector pathway responsible for the activation of sporulation genes in response to nutritional stress. Spo0A may act in concert with spo0H (a sigma factor) to control the expression of some genes that are critical to the sporulation process.</text>
</comment>
<dbReference type="AlphaFoldDB" id="E9SEI7"/>
<keyword evidence="12" id="KW-0812">Transmembrane</keyword>
<feature type="domain" description="Histidine kinase" evidence="13">
    <location>
        <begin position="515"/>
        <end position="738"/>
    </location>
</feature>
<keyword evidence="6" id="KW-0808">Transferase</keyword>
<evidence type="ECO:0000256" key="2">
    <source>
        <dbReference type="ARBA" id="ARBA00006402"/>
    </source>
</evidence>
<evidence type="ECO:0000256" key="10">
    <source>
        <dbReference type="PROSITE-ProRule" id="PRU00169"/>
    </source>
</evidence>
<dbReference type="InterPro" id="IPR003594">
    <property type="entry name" value="HATPase_dom"/>
</dbReference>
<feature type="domain" description="Response regulatory" evidence="14">
    <location>
        <begin position="897"/>
        <end position="1018"/>
    </location>
</feature>
<dbReference type="RefSeq" id="WP_002851125.1">
    <property type="nucleotide sequence ID" value="NZ_ADKM02000098.1"/>
</dbReference>
<dbReference type="SMART" id="SM00387">
    <property type="entry name" value="HATPase_c"/>
    <property type="match status" value="1"/>
</dbReference>
<evidence type="ECO:0000313" key="16">
    <source>
        <dbReference type="Proteomes" id="UP000004259"/>
    </source>
</evidence>
<keyword evidence="12" id="KW-1133">Transmembrane helix</keyword>
<dbReference type="CDD" id="cd16922">
    <property type="entry name" value="HATPase_EvgS-ArcB-TorS-like"/>
    <property type="match status" value="1"/>
</dbReference>
<proteinExistence type="inferred from homology"/>
<dbReference type="PRINTS" id="PR00344">
    <property type="entry name" value="BCTRLSENSOR"/>
</dbReference>
<evidence type="ECO:0000256" key="5">
    <source>
        <dbReference type="ARBA" id="ARBA00022553"/>
    </source>
</evidence>
<keyword evidence="6" id="KW-0418">Kinase</keyword>
<keyword evidence="7" id="KW-0902">Two-component regulatory system</keyword>
<dbReference type="SMART" id="SM00388">
    <property type="entry name" value="HisKA"/>
    <property type="match status" value="1"/>
</dbReference>
<evidence type="ECO:0000256" key="12">
    <source>
        <dbReference type="SAM" id="Phobius"/>
    </source>
</evidence>
<dbReference type="FunFam" id="3.30.565.10:FF:000010">
    <property type="entry name" value="Sensor histidine kinase RcsC"/>
    <property type="match status" value="1"/>
</dbReference>
<organism evidence="15 16">
    <name type="scientific">Ruminococcus albus 8</name>
    <dbReference type="NCBI Taxonomy" id="246199"/>
    <lineage>
        <taxon>Bacteria</taxon>
        <taxon>Bacillati</taxon>
        <taxon>Bacillota</taxon>
        <taxon>Clostridia</taxon>
        <taxon>Eubacteriales</taxon>
        <taxon>Oscillospiraceae</taxon>
        <taxon>Ruminococcus</taxon>
    </lineage>
</organism>
<feature type="modified residue" description="4-aspartylphosphate" evidence="10">
    <location>
        <position position="811"/>
    </location>
</feature>
<dbReference type="eggNOG" id="COG2205">
    <property type="taxonomic scope" value="Bacteria"/>
</dbReference>
<evidence type="ECO:0000256" key="8">
    <source>
        <dbReference type="ARBA" id="ARBA00024867"/>
    </source>
</evidence>
<keyword evidence="11" id="KW-0175">Coiled coil</keyword>
<dbReference type="InterPro" id="IPR003661">
    <property type="entry name" value="HisK_dim/P_dom"/>
</dbReference>
<dbReference type="Pfam" id="PF00512">
    <property type="entry name" value="HisKA"/>
    <property type="match status" value="1"/>
</dbReference>
<dbReference type="PANTHER" id="PTHR45339:SF3">
    <property type="entry name" value="HISTIDINE KINASE"/>
    <property type="match status" value="1"/>
</dbReference>
<dbReference type="Gene3D" id="3.30.565.10">
    <property type="entry name" value="Histidine kinase-like ATPase, C-terminal domain"/>
    <property type="match status" value="1"/>
</dbReference>
<evidence type="ECO:0000256" key="3">
    <source>
        <dbReference type="ARBA" id="ARBA00012438"/>
    </source>
</evidence>
<comment type="catalytic activity">
    <reaction evidence="1">
        <text>ATP + protein L-histidine = ADP + protein N-phospho-L-histidine.</text>
        <dbReference type="EC" id="2.7.13.3"/>
    </reaction>
</comment>
<accession>E9SEI7</accession>
<dbReference type="CDD" id="cd00082">
    <property type="entry name" value="HisKA"/>
    <property type="match status" value="1"/>
</dbReference>
<keyword evidence="12" id="KW-0472">Membrane</keyword>
<dbReference type="Gene3D" id="3.30.450.20">
    <property type="entry name" value="PAS domain"/>
    <property type="match status" value="1"/>
</dbReference>
<sequence length="1019" mass="113052">MKRIKNKTGLYAAVIGSLMIAAILILGTYWSGQKAQQDTVTSVSKLYLDELAGRREQVVSSALKRNIGNMQTAVSLLTKDDLSDIAHLQAYQQRVRQLYTLEKFAFVDTNGLIYTADGTMDDIEKYSFDYNHIREPEISVRDDGSGSKSVIIAVPVDRLPLDGKTLTVCFMEIDMNTMLEGVSLQSDNNNTTFCNIYTHDGNALTDMVLGGLASEDNLLEAVEHADFDDHASAEALRSDFENGKGGIVSFTYNDVKETLSYTPIDGTDWMLTYLIRESVISEKISSVSEGILVRSLVQIFLTALVILFMFLQNKKNAELAIEKETSVVKQEELEQRLRLQNELLEQEKMRTRQDHMITALASDYKSVYYVNLDSDECICYRSEVTPEERPQVGDRLSFVEAFTRYANEVVAESYRESFLQFIAPDNIRRRLEKETIIALRYLTVGKNGQETYEMLRMAGVRHAEDRDDHTVHAVGVGFTDIDGEMRESMAQSRALSDALAAAEQASKAKTSFLSSMSHEIRTPMNAIIGLNAIALNAPELTDKTRDYLEKIGSSANHLLSLINDILDMSRIESGKTVLKNEDFSFSKLLEQINTIFGAQCADKGLDYNCRIIGSVDAHYIGDNMKLQQVLINILGNAVKFTPEGGSVALTVERTAHFDSRSTLRLTISDTGIGMSSEYLPKLFETFSQEDSSATNRYGSSGLGMAITKNIVEIMNGNIEVQSEKGKGTTFIVTVTLMDSAYSESDPEDHDMNLGELSVLVIDDDPVACEHAKLVLGQAGIACETVLSGREAIELVRLRQARQQPFDLLLIDLKMPGMDGIETAREIRSVVGYETAIIIITAYKWDNVLEEAEAAGVDSFISKPLFADNVIEEFRSAYRKKDPAGRNTGHKAELKGRNILLAEDVPINAEIVKMVIAMREIHVDHAENGKTALEKFSASEVGHYDAVLMDVRMPEMDGLEAAAKIRALERADAKTVPIIAMTANAFDEDVQRSLQAGMNAHLSKPIDNDILFGTLESLIK</sequence>
<dbReference type="PANTHER" id="PTHR45339">
    <property type="entry name" value="HYBRID SIGNAL TRANSDUCTION HISTIDINE KINASE J"/>
    <property type="match status" value="1"/>
</dbReference>
<dbReference type="SUPFAM" id="SSF55874">
    <property type="entry name" value="ATPase domain of HSP90 chaperone/DNA topoisomerase II/histidine kinase"/>
    <property type="match status" value="1"/>
</dbReference>
<reference evidence="15 16" key="1">
    <citation type="submission" date="2011-02" db="EMBL/GenBank/DDBJ databases">
        <authorList>
            <person name="Nelson K.E."/>
            <person name="Sutton G."/>
            <person name="Torralba M."/>
            <person name="Durkin S."/>
            <person name="Harkins D."/>
            <person name="Montgomery R."/>
            <person name="Ziemer C."/>
            <person name="Klaassens E."/>
            <person name="Ocuiv P."/>
            <person name="Morrison M."/>
        </authorList>
    </citation>
    <scope>NUCLEOTIDE SEQUENCE [LARGE SCALE GENOMIC DNA]</scope>
    <source>
        <strain evidence="15 16">8</strain>
    </source>
</reference>
<feature type="modified residue" description="4-aspartylphosphate" evidence="10">
    <location>
        <position position="949"/>
    </location>
</feature>
<dbReference type="Pfam" id="PF00072">
    <property type="entry name" value="Response_reg"/>
    <property type="match status" value="2"/>
</dbReference>
<dbReference type="OrthoDB" id="9811620at2"/>
<dbReference type="Gene3D" id="3.40.50.2300">
    <property type="match status" value="2"/>
</dbReference>
<dbReference type="SUPFAM" id="SSF47384">
    <property type="entry name" value="Homodimeric domain of signal transducing histidine kinase"/>
    <property type="match status" value="1"/>
</dbReference>
<dbReference type="eggNOG" id="COG0642">
    <property type="taxonomic scope" value="Bacteria"/>
</dbReference>
<dbReference type="SUPFAM" id="SSF52172">
    <property type="entry name" value="CheY-like"/>
    <property type="match status" value="2"/>
</dbReference>
<evidence type="ECO:0000256" key="11">
    <source>
        <dbReference type="SAM" id="Coils"/>
    </source>
</evidence>
<name>E9SEI7_RUMAL</name>
<evidence type="ECO:0000313" key="15">
    <source>
        <dbReference type="EMBL" id="EGC02317.1"/>
    </source>
</evidence>
<evidence type="ECO:0000256" key="9">
    <source>
        <dbReference type="ARBA" id="ARBA00074306"/>
    </source>
</evidence>
<dbReference type="EC" id="2.7.13.3" evidence="3"/>
<dbReference type="InterPro" id="IPR005467">
    <property type="entry name" value="His_kinase_dom"/>
</dbReference>
<comment type="caution">
    <text evidence="15">The sequence shown here is derived from an EMBL/GenBank/DDBJ whole genome shotgun (WGS) entry which is preliminary data.</text>
</comment>
<gene>
    <name evidence="15" type="ORF">CUS_5106</name>
</gene>
<dbReference type="PROSITE" id="PS50110">
    <property type="entry name" value="RESPONSE_REGULATORY"/>
    <property type="match status" value="2"/>
</dbReference>
<keyword evidence="5 10" id="KW-0597">Phosphoprotein</keyword>